<gene>
    <name evidence="1" type="ORF">ACFO60_14285</name>
</gene>
<accession>A0ABV9CGI3</accession>
<dbReference type="Proteomes" id="UP001596004">
    <property type="component" value="Unassembled WGS sequence"/>
</dbReference>
<proteinExistence type="predicted"/>
<keyword evidence="2" id="KW-1185">Reference proteome</keyword>
<evidence type="ECO:0000313" key="2">
    <source>
        <dbReference type="Proteomes" id="UP001596004"/>
    </source>
</evidence>
<dbReference type="RefSeq" id="WP_380840642.1">
    <property type="nucleotide sequence ID" value="NZ_JBHSFP010000008.1"/>
</dbReference>
<evidence type="ECO:0000313" key="1">
    <source>
        <dbReference type="EMBL" id="MFC4531940.1"/>
    </source>
</evidence>
<reference evidence="2" key="1">
    <citation type="journal article" date="2019" name="Int. J. Syst. Evol. Microbiol.">
        <title>The Global Catalogue of Microorganisms (GCM) 10K type strain sequencing project: providing services to taxonomists for standard genome sequencing and annotation.</title>
        <authorList>
            <consortium name="The Broad Institute Genomics Platform"/>
            <consortium name="The Broad Institute Genome Sequencing Center for Infectious Disease"/>
            <person name="Wu L."/>
            <person name="Ma J."/>
        </authorList>
    </citation>
    <scope>NUCLEOTIDE SEQUENCE [LARGE SCALE GENOMIC DNA]</scope>
    <source>
        <strain evidence="2">CGMCC 4.7132</strain>
    </source>
</reference>
<protein>
    <submittedName>
        <fullName evidence="1">Uncharacterized protein</fullName>
    </submittedName>
</protein>
<comment type="caution">
    <text evidence="1">The sequence shown here is derived from an EMBL/GenBank/DDBJ whole genome shotgun (WGS) entry which is preliminary data.</text>
</comment>
<dbReference type="EMBL" id="JBHSFP010000008">
    <property type="protein sequence ID" value="MFC4531940.1"/>
    <property type="molecule type" value="Genomic_DNA"/>
</dbReference>
<name>A0ABV9CGI3_9ACTN</name>
<organism evidence="1 2">
    <name type="scientific">Sphaerisporangium dianthi</name>
    <dbReference type="NCBI Taxonomy" id="1436120"/>
    <lineage>
        <taxon>Bacteria</taxon>
        <taxon>Bacillati</taxon>
        <taxon>Actinomycetota</taxon>
        <taxon>Actinomycetes</taxon>
        <taxon>Streptosporangiales</taxon>
        <taxon>Streptosporangiaceae</taxon>
        <taxon>Sphaerisporangium</taxon>
    </lineage>
</organism>
<sequence>MAVGRWFRTEELAFPVDGGQIARLITMDNFRNLAQRARIDVDRATHVVSHTVQVLADIWPQVKREAPVPAFVRSHIDHRLSSLPLIRNSPR</sequence>